<evidence type="ECO:0000259" key="2">
    <source>
        <dbReference type="PROSITE" id="PS51489"/>
    </source>
</evidence>
<gene>
    <name evidence="3" type="ORF">KSP40_PGU007937</name>
</gene>
<sequence length="435" mass="50089">MASAAVRRGWRRSDKGGGGPTRVAARSRQRRRSWTTEWLKEREEFGATMEKPSVTGEAEFDPEAEFILSKRKTGNEWELYKENVQPLKRGRKIEILNQALKSHADNDGRKALLETRRKMIEAIEEYRGEDPLKPWVDCIKWVQESFPTGGDCSGLVVIYEQCVRTFWHDERYKDDQRYLRVWLQYAENCVDAEVIYQFLQANKIGQSYSAFYLAYALHVESKKKIQTADEIFNLGIARKAKPLEKLEAQYRKFLGRLMMRKRTTEDEVLDNHLHIRSFGTVLTDAGSGRVPAENAEINRKIRKPLQRIDNSKPISIYTEKNTGASVLTTKSSGNDPSWRTLESRSSRNKENISVPMKWTAYKVPQKMGIRAELATSSAPIEVFVDEDSNVIASIQSLSHPYFHRFACDAISCKNTGETELLKENPLRNFHLTTLR</sequence>
<comment type="caution">
    <text evidence="3">The sequence shown here is derived from an EMBL/GenBank/DDBJ whole genome shotgun (WGS) entry which is preliminary data.</text>
</comment>
<dbReference type="PANTHER" id="PTHR14030:SF19">
    <property type="entry name" value="MITOTIC SPINDLE CHECKPOINT PROTEIN BUBR1"/>
    <property type="match status" value="1"/>
</dbReference>
<dbReference type="InterPro" id="IPR013212">
    <property type="entry name" value="Mad3/Bub1_I"/>
</dbReference>
<evidence type="ECO:0000313" key="4">
    <source>
        <dbReference type="Proteomes" id="UP001412067"/>
    </source>
</evidence>
<feature type="region of interest" description="Disordered" evidence="1">
    <location>
        <begin position="1"/>
        <end position="31"/>
    </location>
</feature>
<keyword evidence="4" id="KW-1185">Reference proteome</keyword>
<organism evidence="3 4">
    <name type="scientific">Platanthera guangdongensis</name>
    <dbReference type="NCBI Taxonomy" id="2320717"/>
    <lineage>
        <taxon>Eukaryota</taxon>
        <taxon>Viridiplantae</taxon>
        <taxon>Streptophyta</taxon>
        <taxon>Embryophyta</taxon>
        <taxon>Tracheophyta</taxon>
        <taxon>Spermatophyta</taxon>
        <taxon>Magnoliopsida</taxon>
        <taxon>Liliopsida</taxon>
        <taxon>Asparagales</taxon>
        <taxon>Orchidaceae</taxon>
        <taxon>Orchidoideae</taxon>
        <taxon>Orchideae</taxon>
        <taxon>Orchidinae</taxon>
        <taxon>Platanthera</taxon>
    </lineage>
</organism>
<protein>
    <recommendedName>
        <fullName evidence="2">BUB1 N-terminal domain-containing protein</fullName>
    </recommendedName>
</protein>
<dbReference type="PANTHER" id="PTHR14030">
    <property type="entry name" value="MITOTIC CHECKPOINT SERINE/THREONINE-PROTEIN KINASE BUB1"/>
    <property type="match status" value="1"/>
</dbReference>
<dbReference type="Pfam" id="PF08311">
    <property type="entry name" value="Mad3_BUB1_I"/>
    <property type="match status" value="1"/>
</dbReference>
<dbReference type="Gene3D" id="1.25.40.430">
    <property type="match status" value="1"/>
</dbReference>
<dbReference type="InterPro" id="IPR015661">
    <property type="entry name" value="Bub1/Mad3"/>
</dbReference>
<accession>A0ABR2MH86</accession>
<dbReference type="EMBL" id="JBBWWR010000008">
    <property type="protein sequence ID" value="KAK8962959.1"/>
    <property type="molecule type" value="Genomic_DNA"/>
</dbReference>
<dbReference type="SMART" id="SM00777">
    <property type="entry name" value="Mad3_BUB1_I"/>
    <property type="match status" value="1"/>
</dbReference>
<feature type="domain" description="BUB1 N-terminal" evidence="2">
    <location>
        <begin position="119"/>
        <end position="277"/>
    </location>
</feature>
<proteinExistence type="predicted"/>
<dbReference type="Proteomes" id="UP001412067">
    <property type="component" value="Unassembled WGS sequence"/>
</dbReference>
<evidence type="ECO:0000313" key="3">
    <source>
        <dbReference type="EMBL" id="KAK8962959.1"/>
    </source>
</evidence>
<name>A0ABR2MH86_9ASPA</name>
<evidence type="ECO:0000256" key="1">
    <source>
        <dbReference type="SAM" id="MobiDB-lite"/>
    </source>
</evidence>
<dbReference type="PROSITE" id="PS51489">
    <property type="entry name" value="BUB1_N"/>
    <property type="match status" value="1"/>
</dbReference>
<reference evidence="3 4" key="1">
    <citation type="journal article" date="2022" name="Nat. Plants">
        <title>Genomes of leafy and leafless Platanthera orchids illuminate the evolution of mycoheterotrophy.</title>
        <authorList>
            <person name="Li M.H."/>
            <person name="Liu K.W."/>
            <person name="Li Z."/>
            <person name="Lu H.C."/>
            <person name="Ye Q.L."/>
            <person name="Zhang D."/>
            <person name="Wang J.Y."/>
            <person name="Li Y.F."/>
            <person name="Zhong Z.M."/>
            <person name="Liu X."/>
            <person name="Yu X."/>
            <person name="Liu D.K."/>
            <person name="Tu X.D."/>
            <person name="Liu B."/>
            <person name="Hao Y."/>
            <person name="Liao X.Y."/>
            <person name="Jiang Y.T."/>
            <person name="Sun W.H."/>
            <person name="Chen J."/>
            <person name="Chen Y.Q."/>
            <person name="Ai Y."/>
            <person name="Zhai J.W."/>
            <person name="Wu S.S."/>
            <person name="Zhou Z."/>
            <person name="Hsiao Y.Y."/>
            <person name="Wu W.L."/>
            <person name="Chen Y.Y."/>
            <person name="Lin Y.F."/>
            <person name="Hsu J.L."/>
            <person name="Li C.Y."/>
            <person name="Wang Z.W."/>
            <person name="Zhao X."/>
            <person name="Zhong W.Y."/>
            <person name="Ma X.K."/>
            <person name="Ma L."/>
            <person name="Huang J."/>
            <person name="Chen G.Z."/>
            <person name="Huang M.Z."/>
            <person name="Huang L."/>
            <person name="Peng D.H."/>
            <person name="Luo Y.B."/>
            <person name="Zou S.Q."/>
            <person name="Chen S.P."/>
            <person name="Lan S."/>
            <person name="Tsai W.C."/>
            <person name="Van de Peer Y."/>
            <person name="Liu Z.J."/>
        </authorList>
    </citation>
    <scope>NUCLEOTIDE SEQUENCE [LARGE SCALE GENOMIC DNA]</scope>
    <source>
        <strain evidence="3">Lor288</strain>
    </source>
</reference>